<dbReference type="Gene3D" id="3.30.40.10">
    <property type="entry name" value="Zinc/RING finger domain, C3HC4 (zinc finger)"/>
    <property type="match status" value="1"/>
</dbReference>
<dbReference type="InterPro" id="IPR013083">
    <property type="entry name" value="Znf_RING/FYVE/PHD"/>
</dbReference>
<dbReference type="PROSITE" id="PS01282">
    <property type="entry name" value="BIR_REPEAT_1"/>
    <property type="match status" value="1"/>
</dbReference>
<dbReference type="SUPFAM" id="SSF57924">
    <property type="entry name" value="Inhibitor of apoptosis (IAP) repeat"/>
    <property type="match status" value="3"/>
</dbReference>
<reference evidence="7" key="1">
    <citation type="submission" date="2022-10" db="EMBL/GenBank/DDBJ databases">
        <title>Genome sequences of endogenous nimaviruses in decapod crustaceans.</title>
        <authorList>
            <person name="Kawato S."/>
            <person name="Nozaki R."/>
            <person name="Kondo H."/>
            <person name="Hirono I."/>
        </authorList>
    </citation>
    <scope>NUCLEOTIDE SEQUENCE</scope>
    <source>
        <strain evidence="7">Okinawa2016</strain>
    </source>
</reference>
<feature type="region of interest" description="Disordered" evidence="5">
    <location>
        <begin position="435"/>
        <end position="459"/>
    </location>
</feature>
<dbReference type="CDD" id="cd00022">
    <property type="entry name" value="BIR"/>
    <property type="match status" value="2"/>
</dbReference>
<dbReference type="PROSITE" id="PS50089">
    <property type="entry name" value="ZF_RING_2"/>
    <property type="match status" value="1"/>
</dbReference>
<dbReference type="InterPro" id="IPR001370">
    <property type="entry name" value="BIR_rpt"/>
</dbReference>
<dbReference type="InterPro" id="IPR001841">
    <property type="entry name" value="Znf_RING"/>
</dbReference>
<organism evidence="7">
    <name type="scientific">Melicertus latisulcatus majanivirus</name>
    <dbReference type="NCBI Taxonomy" id="2984277"/>
    <lineage>
        <taxon>Viruses</taxon>
        <taxon>Viruses incertae sedis</taxon>
        <taxon>Naldaviricetes</taxon>
        <taxon>Nimaviridae</taxon>
    </lineage>
</organism>
<dbReference type="PROSITE" id="PS00518">
    <property type="entry name" value="ZF_RING_1"/>
    <property type="match status" value="1"/>
</dbReference>
<dbReference type="PROSITE" id="PS50143">
    <property type="entry name" value="BIR_REPEAT_2"/>
    <property type="match status" value="3"/>
</dbReference>
<dbReference type="EMBL" id="LC738874">
    <property type="protein sequence ID" value="BDT62319.1"/>
    <property type="molecule type" value="Genomic_DNA"/>
</dbReference>
<dbReference type="PANTHER" id="PTHR10044">
    <property type="entry name" value="INHIBITOR OF APOPTOSIS"/>
    <property type="match status" value="1"/>
</dbReference>
<dbReference type="Gene3D" id="1.10.1170.10">
    <property type="entry name" value="Inhibitor Of Apoptosis Protein (2mihbC-IAP-1), Chain A"/>
    <property type="match status" value="3"/>
</dbReference>
<accession>A0A9C7BVR8</accession>
<dbReference type="InterPro" id="IPR050784">
    <property type="entry name" value="IAP"/>
</dbReference>
<sequence>MEDMDSKRNFYQYEKNRLKTFTDYASGSDVYYNYILENKFCIDYKLLAKAGFIYSDDHIYCFHCNLKIDLTTINVSDDIIKIHKERGPDCSFAQELYGFESIQKFFASNSRLFKTYGRHNLYSEEYRLYTFIDWPHDWLSPSSLSADGFYYTRQGDRVACISCRLVMSEFKKGCNIREEHKRLSPNCKFYERKTVKYPTISFMFLYPDIPRITNNNYGILEHHTSKHEHYLDIEKRLESFKGWPHWLVQKPQDLAEAGFFYEGPNDSVRCFHCSGNIFNWEKEDIPWNMHAKWHPNCTYVLLKKGADFIYRNNQETYEKNSEKLYHTWQGINSNVSHMSTLILTEFLMDLDIVKCVVSMGYPISIAKVSLVMHVEEKGWPFLRIDEYIDDMNKLLKKNPLFKIEPPTILNRFINETGCAYIQSLQSRIESKSSTMITDIPHDSESTGEKLENTENPTSVEALSETKTMESNINISHPKCKKCMITDALVAVFPCRHVLCEACALVSKDCPKCKKWIWKLMSLNYL</sequence>
<feature type="compositionally biased region" description="Basic and acidic residues" evidence="5">
    <location>
        <begin position="439"/>
        <end position="452"/>
    </location>
</feature>
<dbReference type="Pfam" id="PF00653">
    <property type="entry name" value="BIR"/>
    <property type="match status" value="3"/>
</dbReference>
<evidence type="ECO:0000313" key="7">
    <source>
        <dbReference type="EMBL" id="BDT62319.1"/>
    </source>
</evidence>
<keyword evidence="3" id="KW-0862">Zinc</keyword>
<feature type="domain" description="RING-type" evidence="6">
    <location>
        <begin position="479"/>
        <end position="513"/>
    </location>
</feature>
<dbReference type="SMART" id="SM00238">
    <property type="entry name" value="BIR"/>
    <property type="match status" value="3"/>
</dbReference>
<evidence type="ECO:0000256" key="5">
    <source>
        <dbReference type="SAM" id="MobiDB-lite"/>
    </source>
</evidence>
<evidence type="ECO:0000259" key="6">
    <source>
        <dbReference type="PROSITE" id="PS50089"/>
    </source>
</evidence>
<evidence type="ECO:0000256" key="1">
    <source>
        <dbReference type="ARBA" id="ARBA00022723"/>
    </source>
</evidence>
<name>A0A9C7BVR8_9VIRU</name>
<dbReference type="PANTHER" id="PTHR10044:SF139">
    <property type="entry name" value="DEATH-ASSOCIATED INHIBITOR OF APOPTOSIS 2"/>
    <property type="match status" value="1"/>
</dbReference>
<evidence type="ECO:0000256" key="4">
    <source>
        <dbReference type="PROSITE-ProRule" id="PRU00175"/>
    </source>
</evidence>
<evidence type="ECO:0000256" key="3">
    <source>
        <dbReference type="ARBA" id="ARBA00022833"/>
    </source>
</evidence>
<proteinExistence type="predicted"/>
<evidence type="ECO:0000256" key="2">
    <source>
        <dbReference type="ARBA" id="ARBA00022771"/>
    </source>
</evidence>
<dbReference type="InterPro" id="IPR017907">
    <property type="entry name" value="Znf_RING_CS"/>
</dbReference>
<dbReference type="GO" id="GO:0008270">
    <property type="term" value="F:zinc ion binding"/>
    <property type="evidence" value="ECO:0007669"/>
    <property type="project" value="UniProtKB-KW"/>
</dbReference>
<protein>
    <submittedName>
        <fullName evidence="7">Baculoviral IAP repeat-containing protein</fullName>
    </submittedName>
</protein>
<keyword evidence="1" id="KW-0479">Metal-binding</keyword>
<keyword evidence="2 4" id="KW-0863">Zinc-finger</keyword>
<dbReference type="GO" id="GO:0051726">
    <property type="term" value="P:regulation of cell cycle"/>
    <property type="evidence" value="ECO:0007669"/>
    <property type="project" value="TreeGrafter"/>
</dbReference>